<dbReference type="AlphaFoldDB" id="A0A553I957"/>
<evidence type="ECO:0000313" key="4">
    <source>
        <dbReference type="EMBL" id="TRX96745.1"/>
    </source>
</evidence>
<dbReference type="SUPFAM" id="SSF53474">
    <property type="entry name" value="alpha/beta-Hydrolases"/>
    <property type="match status" value="1"/>
</dbReference>
<dbReference type="Pfam" id="PF00135">
    <property type="entry name" value="COesterase"/>
    <property type="match status" value="1"/>
</dbReference>
<protein>
    <recommendedName>
        <fullName evidence="3">Carboxylesterase type B domain-containing protein</fullName>
    </recommendedName>
</protein>
<proteinExistence type="inferred from homology"/>
<dbReference type="EMBL" id="VFLP01000009">
    <property type="protein sequence ID" value="TRX96745.1"/>
    <property type="molecule type" value="Genomic_DNA"/>
</dbReference>
<comment type="caution">
    <text evidence="4">The sequence shown here is derived from an EMBL/GenBank/DDBJ whole genome shotgun (WGS) entry which is preliminary data.</text>
</comment>
<feature type="domain" description="Carboxylesterase type B" evidence="3">
    <location>
        <begin position="67"/>
        <end position="594"/>
    </location>
</feature>
<accession>A0A553I957</accession>
<dbReference type="PROSITE" id="PS00941">
    <property type="entry name" value="CARBOXYLESTERASE_B_2"/>
    <property type="match status" value="1"/>
</dbReference>
<dbReference type="InterPro" id="IPR019819">
    <property type="entry name" value="Carboxylesterase_B_CS"/>
</dbReference>
<evidence type="ECO:0000313" key="5">
    <source>
        <dbReference type="Proteomes" id="UP000319160"/>
    </source>
</evidence>
<dbReference type="InterPro" id="IPR029058">
    <property type="entry name" value="AB_hydrolase_fold"/>
</dbReference>
<evidence type="ECO:0000256" key="1">
    <source>
        <dbReference type="ARBA" id="ARBA00005964"/>
    </source>
</evidence>
<organism evidence="4 5">
    <name type="scientific">Xylaria flabelliformis</name>
    <dbReference type="NCBI Taxonomy" id="2512241"/>
    <lineage>
        <taxon>Eukaryota</taxon>
        <taxon>Fungi</taxon>
        <taxon>Dikarya</taxon>
        <taxon>Ascomycota</taxon>
        <taxon>Pezizomycotina</taxon>
        <taxon>Sordariomycetes</taxon>
        <taxon>Xylariomycetidae</taxon>
        <taxon>Xylariales</taxon>
        <taxon>Xylariaceae</taxon>
        <taxon>Xylaria</taxon>
    </lineage>
</organism>
<sequence length="631" mass="70307">MSCPVRSGLLARHVFSRGLAKLPHLGVGSAESGHNHQAVIDIDALHPGAVLYHGNYFQDAHSAESPPTLLTRNGTYTGIYSSRYDQDFFLGVPFAQPPVGDLRWRLPQSLNQSFSGTRKAMAYSSNCIGLGGDSWGYPLSEDCLYLNVIRPHRPAGYEPGDQLLPVAVWIHGGGFYMGGSADKRFNMSMIVENGQKAGTPFIAISINYRLNGWGFLNSDEIRGEGATNLGLRDQRLALHWVQENARLFGGDPRRVTIWGQSCGGNSVGFHMLAYGGRDDGLFSAGVLQSGSPAPWRALNGTDFYQTLYKNVTVHVHPSPSFAADNSMSPDETCSAAIDTLACLRTAPVEELNRVFNGSRDISQKWFPVVDGDFIREYPSRQLDRGEFVKIPIISGTATNEGHWFVPPLEDKPEDFYTYITHPQVFTGRPYQLGLPHKLAEKIMDLYPPGSCPDTPSGSCIGFDDPRVAGQNPTFQRASTFAGDVVFIAPRRQTCEALARFGSAAYCYRFETIPNGQQWPTHFHEVSFVFNNTEGLGYHLPIHPLPFADKPPSYFELASFVSRSWVSFFVSHDPNAWRRQGQWDGVEPEWPVYKLDQPENLVFEASHVHIEPDTWRSEQIKLINDNSHIFQR</sequence>
<name>A0A553I957_9PEZI</name>
<dbReference type="OrthoDB" id="408631at2759"/>
<evidence type="ECO:0000256" key="2">
    <source>
        <dbReference type="ARBA" id="ARBA00022801"/>
    </source>
</evidence>
<dbReference type="InterPro" id="IPR002018">
    <property type="entry name" value="CarbesteraseB"/>
</dbReference>
<dbReference type="Proteomes" id="UP000319160">
    <property type="component" value="Unassembled WGS sequence"/>
</dbReference>
<keyword evidence="2" id="KW-0378">Hydrolase</keyword>
<dbReference type="STRING" id="2512241.A0A553I957"/>
<dbReference type="GO" id="GO:0052689">
    <property type="term" value="F:carboxylic ester hydrolase activity"/>
    <property type="evidence" value="ECO:0007669"/>
    <property type="project" value="TreeGrafter"/>
</dbReference>
<dbReference type="Gene3D" id="3.40.50.1820">
    <property type="entry name" value="alpha/beta hydrolase"/>
    <property type="match status" value="1"/>
</dbReference>
<gene>
    <name evidence="4" type="ORF">FHL15_002411</name>
</gene>
<reference evidence="5" key="1">
    <citation type="submission" date="2019-06" db="EMBL/GenBank/DDBJ databases">
        <title>Draft genome sequence of the griseofulvin-producing fungus Xylaria cubensis strain G536.</title>
        <authorList>
            <person name="Mead M.E."/>
            <person name="Raja H.A."/>
            <person name="Steenwyk J.L."/>
            <person name="Knowles S.L."/>
            <person name="Oberlies N.H."/>
            <person name="Rokas A."/>
        </authorList>
    </citation>
    <scope>NUCLEOTIDE SEQUENCE [LARGE SCALE GENOMIC DNA]</scope>
    <source>
        <strain evidence="5">G536</strain>
    </source>
</reference>
<keyword evidence="5" id="KW-1185">Reference proteome</keyword>
<dbReference type="InterPro" id="IPR050654">
    <property type="entry name" value="AChE-related_enzymes"/>
</dbReference>
<evidence type="ECO:0000259" key="3">
    <source>
        <dbReference type="Pfam" id="PF00135"/>
    </source>
</evidence>
<dbReference type="PANTHER" id="PTHR43918">
    <property type="entry name" value="ACETYLCHOLINESTERASE"/>
    <property type="match status" value="1"/>
</dbReference>
<comment type="similarity">
    <text evidence="1">Belongs to the type-B carboxylesterase/lipase family.</text>
</comment>
<dbReference type="PANTHER" id="PTHR43918:SF4">
    <property type="entry name" value="CARBOXYLIC ESTER HYDROLASE"/>
    <property type="match status" value="1"/>
</dbReference>